<dbReference type="EMBL" id="JAVRAA010000025">
    <property type="protein sequence ID" value="MDT0340644.1"/>
    <property type="molecule type" value="Genomic_DNA"/>
</dbReference>
<protein>
    <submittedName>
        <fullName evidence="1">Uncharacterized protein</fullName>
    </submittedName>
</protein>
<dbReference type="RefSeq" id="WP_310838999.1">
    <property type="nucleotide sequence ID" value="NZ_JAVLSM010000024.1"/>
</dbReference>
<sequence length="71" mass="7677">MSAATLFDKVINTLVLKNDAGLARAMDSHPVVISKMRNNRIPVGPLMILRIHEATGWPTRQIKAVIAGEGA</sequence>
<dbReference type="AlphaFoldDB" id="A0AAE4GGR4"/>
<comment type="caution">
    <text evidence="1">The sequence shown here is derived from an EMBL/GenBank/DDBJ whole genome shotgun (WGS) entry which is preliminary data.</text>
</comment>
<reference evidence="1" key="1">
    <citation type="submission" date="2023-02" db="EMBL/GenBank/DDBJ databases">
        <title>Description of Herbaspirillum huttiense subsp. nephrolepsisexaltata and Herbaspirillum huttiense subsp. lycopersicon.</title>
        <authorList>
            <person name="Poudel M."/>
            <person name="Sharma A."/>
            <person name="Goss E."/>
            <person name="Tapia J.H."/>
            <person name="Harmon C.M."/>
            <person name="Jones J.B."/>
        </authorList>
    </citation>
    <scope>NUCLEOTIDE SEQUENCE</scope>
    <source>
        <strain evidence="1">NC40101</strain>
    </source>
</reference>
<name>A0AAE4GGR4_9BURK</name>
<accession>A0AAE4GGR4</accession>
<proteinExistence type="predicted"/>
<organism evidence="1">
    <name type="scientific">Herbaspirillum huttiense subsp. nephrolepidis</name>
    <dbReference type="NCBI Taxonomy" id="3075126"/>
    <lineage>
        <taxon>Bacteria</taxon>
        <taxon>Pseudomonadati</taxon>
        <taxon>Pseudomonadota</taxon>
        <taxon>Betaproteobacteria</taxon>
        <taxon>Burkholderiales</taxon>
        <taxon>Oxalobacteraceae</taxon>
        <taxon>Herbaspirillum</taxon>
    </lineage>
</organism>
<evidence type="ECO:0000313" key="1">
    <source>
        <dbReference type="EMBL" id="MDT0340644.1"/>
    </source>
</evidence>
<gene>
    <name evidence="1" type="ORF">RJN63_27695</name>
</gene>